<dbReference type="PANTHER" id="PTHR30347">
    <property type="entry name" value="POTASSIUM CHANNEL RELATED"/>
    <property type="match status" value="1"/>
</dbReference>
<dbReference type="SUPFAM" id="SSF82861">
    <property type="entry name" value="Mechanosensitive channel protein MscS (YggB), transmembrane region"/>
    <property type="match status" value="1"/>
</dbReference>
<feature type="compositionally biased region" description="Low complexity" evidence="7">
    <location>
        <begin position="27"/>
        <end position="36"/>
    </location>
</feature>
<feature type="transmembrane region" description="Helical" evidence="8">
    <location>
        <begin position="527"/>
        <end position="546"/>
    </location>
</feature>
<evidence type="ECO:0000259" key="11">
    <source>
        <dbReference type="Pfam" id="PF21082"/>
    </source>
</evidence>
<sequence length="885" mass="95255">MRSFRLLVLCCLSLTFLAALPGALPAQDAAPAAAKAEPAKTPDKPAAPEAKADAPKAPDAPAAEAGKEAAKPADKPADKAADKPAEKAPDKPAPKEADKPAPKPADKQPAAKASDKPGDKNGEKAEAEADAPKDWQVLLSIHQESVVQQAARFKSMEELLPKNVRKFRSELSALEGKLDELGLIISLSGGNPWELRAVLGDFARLRRAVETLIAPSQESRDELDKIAARLDSLKEEFAKRLEDDPEQPIADAIGYYLRYVKSVRASLTGVRSTLEKELGPARELLAALDKAEEALRLKIPKAWKTYYFTASNELFSHKAWNDLETRFQHWAKSNASMLRSMTRGSDAARAQAVGIRAAVALAVLAVVSFIAIARLRRRIAGLYAPGKLRLVCLLAGSGLILHWAAAGAPLLLQEIGNILAEILLAAGLAVFSRYLAEASGAATPGAGNPLRGLWAMFSLGLLLQIADIPEPALTTLWMALLLVFLLATGRFLRRYAGPLRLFCRATPPLTMGLAVMAALGWQHLSVLVIAGWFLLLAAVQIGAGLSRIVTAWQARASQEGASALTRAMVSGLGFPLIFLSLFLLVLYWFSTELGGQELFMEAVGFTVTIGTVSVTLGRLALILTGFFVTRSTLFAVRSFIMDLPRLRPGIDPGVRDVLETTSLYVLWGLYILISLFLLGFSFTSLAVVAGGLSVGIGFGLQNIVNNFVAGLILLFGRSIQAGDTIQIDAIWGQVRKVNIRNTVVQTFDNATLFVPNSDLISGKLVNWTHRDPTVRREITIGVAYGSNTEQVRQILLDAVAGHEHVLKTPAPSVQFTNFGESSLDFKLLFWVDNVGVAVGTTSDIRFAIDRRFREVGIDIPFPQREVRIVAGASDPVQAAAGAAAD</sequence>
<dbReference type="InterPro" id="IPR011014">
    <property type="entry name" value="MscS_channel_TM-2"/>
</dbReference>
<keyword evidence="13" id="KW-1185">Reference proteome</keyword>
<evidence type="ECO:0000256" key="2">
    <source>
        <dbReference type="ARBA" id="ARBA00008017"/>
    </source>
</evidence>
<dbReference type="InterPro" id="IPR023408">
    <property type="entry name" value="MscS_beta-dom_sf"/>
</dbReference>
<evidence type="ECO:0000313" key="13">
    <source>
        <dbReference type="Proteomes" id="UP000293296"/>
    </source>
</evidence>
<dbReference type="Pfam" id="PF21082">
    <property type="entry name" value="MS_channel_3rd"/>
    <property type="match status" value="1"/>
</dbReference>
<feature type="signal peptide" evidence="9">
    <location>
        <begin position="1"/>
        <end position="26"/>
    </location>
</feature>
<protein>
    <submittedName>
        <fullName evidence="12">Mechanosensitive ion channel protein</fullName>
    </submittedName>
</protein>
<dbReference type="Gene3D" id="2.30.30.60">
    <property type="match status" value="1"/>
</dbReference>
<reference evidence="12 13" key="1">
    <citation type="submission" date="2018-02" db="EMBL/GenBank/DDBJ databases">
        <title>Genome sequence of Desulfovibrio carbinolicus DSM 3852.</title>
        <authorList>
            <person name="Wilbanks E."/>
            <person name="Skennerton C.T."/>
            <person name="Orphan V.J."/>
        </authorList>
    </citation>
    <scope>NUCLEOTIDE SEQUENCE [LARGE SCALE GENOMIC DNA]</scope>
    <source>
        <strain evidence="12 13">DSM 3852</strain>
    </source>
</reference>
<feature type="transmembrane region" description="Helical" evidence="8">
    <location>
        <begin position="602"/>
        <end position="628"/>
    </location>
</feature>
<keyword evidence="5 8" id="KW-1133">Transmembrane helix</keyword>
<dbReference type="EMBL" id="CP026538">
    <property type="protein sequence ID" value="QAZ68025.1"/>
    <property type="molecule type" value="Genomic_DNA"/>
</dbReference>
<evidence type="ECO:0000256" key="6">
    <source>
        <dbReference type="ARBA" id="ARBA00023136"/>
    </source>
</evidence>
<organism evidence="12 13">
    <name type="scientific">Solidesulfovibrio carbinolicus</name>
    <dbReference type="NCBI Taxonomy" id="296842"/>
    <lineage>
        <taxon>Bacteria</taxon>
        <taxon>Pseudomonadati</taxon>
        <taxon>Thermodesulfobacteriota</taxon>
        <taxon>Desulfovibrionia</taxon>
        <taxon>Desulfovibrionales</taxon>
        <taxon>Desulfovibrionaceae</taxon>
        <taxon>Solidesulfovibrio</taxon>
    </lineage>
</organism>
<feature type="transmembrane region" description="Helical" evidence="8">
    <location>
        <begin position="567"/>
        <end position="590"/>
    </location>
</feature>
<feature type="transmembrane region" description="Helical" evidence="8">
    <location>
        <begin position="664"/>
        <end position="688"/>
    </location>
</feature>
<evidence type="ECO:0000256" key="9">
    <source>
        <dbReference type="SAM" id="SignalP"/>
    </source>
</evidence>
<feature type="transmembrane region" description="Helical" evidence="8">
    <location>
        <begin position="353"/>
        <end position="376"/>
    </location>
</feature>
<feature type="region of interest" description="Disordered" evidence="7">
    <location>
        <begin position="27"/>
        <end position="130"/>
    </location>
</feature>
<proteinExistence type="inferred from homology"/>
<dbReference type="Gene3D" id="1.10.287.1260">
    <property type="match status" value="1"/>
</dbReference>
<dbReference type="OrthoDB" id="9799209at2"/>
<keyword evidence="3" id="KW-1003">Cell membrane</keyword>
<feature type="chain" id="PRO_5020508549" evidence="9">
    <location>
        <begin position="27"/>
        <end position="885"/>
    </location>
</feature>
<dbReference type="InterPro" id="IPR011066">
    <property type="entry name" value="MscS_channel_C_sf"/>
</dbReference>
<feature type="domain" description="Mechanosensitive ion channel MscS C-terminal" evidence="11">
    <location>
        <begin position="777"/>
        <end position="859"/>
    </location>
</feature>
<accession>A0A4P6HLZ3</accession>
<keyword evidence="6 8" id="KW-0472">Membrane</keyword>
<feature type="transmembrane region" description="Helical" evidence="8">
    <location>
        <begin position="472"/>
        <end position="489"/>
    </location>
</feature>
<dbReference type="RefSeq" id="WP_129353131.1">
    <property type="nucleotide sequence ID" value="NZ_CP026538.1"/>
</dbReference>
<dbReference type="SUPFAM" id="SSF82689">
    <property type="entry name" value="Mechanosensitive channel protein MscS (YggB), C-terminal domain"/>
    <property type="match status" value="1"/>
</dbReference>
<dbReference type="Proteomes" id="UP000293296">
    <property type="component" value="Chromosome"/>
</dbReference>
<evidence type="ECO:0000256" key="4">
    <source>
        <dbReference type="ARBA" id="ARBA00022692"/>
    </source>
</evidence>
<feature type="transmembrane region" description="Helical" evidence="8">
    <location>
        <begin position="694"/>
        <end position="715"/>
    </location>
</feature>
<dbReference type="InterPro" id="IPR010920">
    <property type="entry name" value="LSM_dom_sf"/>
</dbReference>
<feature type="compositionally biased region" description="Basic and acidic residues" evidence="7">
    <location>
        <begin position="65"/>
        <end position="106"/>
    </location>
</feature>
<evidence type="ECO:0000256" key="3">
    <source>
        <dbReference type="ARBA" id="ARBA00022475"/>
    </source>
</evidence>
<comment type="subcellular location">
    <subcellularLocation>
        <location evidence="1">Cell membrane</location>
        <topology evidence="1">Multi-pass membrane protein</topology>
    </subcellularLocation>
</comment>
<evidence type="ECO:0000256" key="7">
    <source>
        <dbReference type="SAM" id="MobiDB-lite"/>
    </source>
</evidence>
<dbReference type="PANTHER" id="PTHR30347:SF1">
    <property type="entry name" value="MECHANOSENSITIVE CHANNEL MSCK"/>
    <property type="match status" value="1"/>
</dbReference>
<feature type="transmembrane region" description="Helical" evidence="8">
    <location>
        <begin position="388"/>
        <end position="412"/>
    </location>
</feature>
<feature type="transmembrane region" description="Helical" evidence="8">
    <location>
        <begin position="501"/>
        <end position="521"/>
    </location>
</feature>
<comment type="similarity">
    <text evidence="2">Belongs to the MscS (TC 1.A.23) family.</text>
</comment>
<feature type="transmembrane region" description="Helical" evidence="8">
    <location>
        <begin position="448"/>
        <end position="466"/>
    </location>
</feature>
<dbReference type="SUPFAM" id="SSF50182">
    <property type="entry name" value="Sm-like ribonucleoproteins"/>
    <property type="match status" value="1"/>
</dbReference>
<dbReference type="AlphaFoldDB" id="A0A4P6HLZ3"/>
<keyword evidence="4 8" id="KW-0812">Transmembrane</keyword>
<name>A0A4P6HLZ3_9BACT</name>
<evidence type="ECO:0000256" key="1">
    <source>
        <dbReference type="ARBA" id="ARBA00004651"/>
    </source>
</evidence>
<dbReference type="InterPro" id="IPR006685">
    <property type="entry name" value="MscS_channel_2nd"/>
</dbReference>
<dbReference type="InterPro" id="IPR049278">
    <property type="entry name" value="MS_channel_C"/>
</dbReference>
<feature type="domain" description="Mechanosensitive ion channel MscS" evidence="10">
    <location>
        <begin position="702"/>
        <end position="769"/>
    </location>
</feature>
<evidence type="ECO:0000256" key="5">
    <source>
        <dbReference type="ARBA" id="ARBA00022989"/>
    </source>
</evidence>
<keyword evidence="9" id="KW-0732">Signal</keyword>
<evidence type="ECO:0000259" key="10">
    <source>
        <dbReference type="Pfam" id="PF00924"/>
    </source>
</evidence>
<dbReference type="Pfam" id="PF00924">
    <property type="entry name" value="MS_channel_2nd"/>
    <property type="match status" value="1"/>
</dbReference>
<dbReference type="GO" id="GO:0005886">
    <property type="term" value="C:plasma membrane"/>
    <property type="evidence" value="ECO:0007669"/>
    <property type="project" value="UniProtKB-SubCell"/>
</dbReference>
<evidence type="ECO:0000313" key="12">
    <source>
        <dbReference type="EMBL" id="QAZ68025.1"/>
    </source>
</evidence>
<feature type="transmembrane region" description="Helical" evidence="8">
    <location>
        <begin position="418"/>
        <end position="436"/>
    </location>
</feature>
<dbReference type="InterPro" id="IPR052702">
    <property type="entry name" value="MscS-like_channel"/>
</dbReference>
<gene>
    <name evidence="12" type="ORF">C3Y92_12630</name>
</gene>
<dbReference type="KEGG" id="dcb:C3Y92_12630"/>
<evidence type="ECO:0000256" key="8">
    <source>
        <dbReference type="SAM" id="Phobius"/>
    </source>
</evidence>
<dbReference type="GO" id="GO:0008381">
    <property type="term" value="F:mechanosensitive monoatomic ion channel activity"/>
    <property type="evidence" value="ECO:0007669"/>
    <property type="project" value="UniProtKB-ARBA"/>
</dbReference>
<feature type="compositionally biased region" description="Basic and acidic residues" evidence="7">
    <location>
        <begin position="113"/>
        <end position="130"/>
    </location>
</feature>
<dbReference type="Gene3D" id="3.30.70.100">
    <property type="match status" value="1"/>
</dbReference>